<dbReference type="AlphaFoldDB" id="A0A2P7ZUJ6"/>
<evidence type="ECO:0000256" key="8">
    <source>
        <dbReference type="RuleBase" id="RU367014"/>
    </source>
</evidence>
<dbReference type="STRING" id="40998.A0A2P7ZUJ6"/>
<dbReference type="Gene3D" id="3.40.50.300">
    <property type="entry name" value="P-loop containing nucleotide triphosphate hydrolases"/>
    <property type="match status" value="1"/>
</dbReference>
<dbReference type="GO" id="GO:0010507">
    <property type="term" value="P:negative regulation of autophagy"/>
    <property type="evidence" value="ECO:0007669"/>
    <property type="project" value="TreeGrafter"/>
</dbReference>
<dbReference type="Proteomes" id="UP000243723">
    <property type="component" value="Unassembled WGS sequence"/>
</dbReference>
<dbReference type="OrthoDB" id="26136at2759"/>
<feature type="region of interest" description="Disordered" evidence="9">
    <location>
        <begin position="1"/>
        <end position="24"/>
    </location>
</feature>
<dbReference type="InterPro" id="IPR039400">
    <property type="entry name" value="RagC/D"/>
</dbReference>
<comment type="similarity">
    <text evidence="2 8">Belongs to the GTR/RAG GTP-binding protein family.</text>
</comment>
<dbReference type="InterPro" id="IPR006762">
    <property type="entry name" value="Gtr1_RagA"/>
</dbReference>
<evidence type="ECO:0000256" key="9">
    <source>
        <dbReference type="SAM" id="MobiDB-lite"/>
    </source>
</evidence>
<dbReference type="GO" id="GO:0000329">
    <property type="term" value="C:fungal-type vacuole membrane"/>
    <property type="evidence" value="ECO:0007669"/>
    <property type="project" value="TreeGrafter"/>
</dbReference>
<evidence type="ECO:0000256" key="7">
    <source>
        <dbReference type="ARBA" id="ARBA00049117"/>
    </source>
</evidence>
<evidence type="ECO:0000256" key="2">
    <source>
        <dbReference type="ARBA" id="ARBA00007756"/>
    </source>
</evidence>
<dbReference type="GO" id="GO:0009267">
    <property type="term" value="P:cellular response to starvation"/>
    <property type="evidence" value="ECO:0007669"/>
    <property type="project" value="TreeGrafter"/>
</dbReference>
<name>A0A2P7ZUJ6_9PEZI</name>
<evidence type="ECO:0000313" key="11">
    <source>
        <dbReference type="Proteomes" id="UP000243723"/>
    </source>
</evidence>
<keyword evidence="3 8" id="KW-0547">Nucleotide-binding</keyword>
<comment type="caution">
    <text evidence="10">The sequence shown here is derived from an EMBL/GenBank/DDBJ whole genome shotgun (WGS) entry which is preliminary data.</text>
</comment>
<keyword evidence="4" id="KW-0378">Hydrolase</keyword>
<evidence type="ECO:0000313" key="10">
    <source>
        <dbReference type="EMBL" id="PSK51877.1"/>
    </source>
</evidence>
<dbReference type="Pfam" id="PF04670">
    <property type="entry name" value="Gtr1_RagA"/>
    <property type="match status" value="1"/>
</dbReference>
<proteinExistence type="inferred from homology"/>
<comment type="subunit">
    <text evidence="8">Component of the GSE complex.</text>
</comment>
<gene>
    <name evidence="10" type="ORF">B9Z65_3144</name>
</gene>
<dbReference type="InterPro" id="IPR027417">
    <property type="entry name" value="P-loop_NTPase"/>
</dbReference>
<comment type="subcellular location">
    <subcellularLocation>
        <location evidence="1">Endomembrane system</location>
    </subcellularLocation>
</comment>
<dbReference type="Gene3D" id="3.30.450.190">
    <property type="match status" value="1"/>
</dbReference>
<keyword evidence="11" id="KW-1185">Reference proteome</keyword>
<comment type="catalytic activity">
    <reaction evidence="7">
        <text>GTP + H2O = GDP + phosphate + H(+)</text>
        <dbReference type="Rhea" id="RHEA:19669"/>
        <dbReference type="ChEBI" id="CHEBI:15377"/>
        <dbReference type="ChEBI" id="CHEBI:15378"/>
        <dbReference type="ChEBI" id="CHEBI:37565"/>
        <dbReference type="ChEBI" id="CHEBI:43474"/>
        <dbReference type="ChEBI" id="CHEBI:58189"/>
    </reaction>
    <physiologicalReaction direction="left-to-right" evidence="7">
        <dbReference type="Rhea" id="RHEA:19670"/>
    </physiologicalReaction>
</comment>
<reference evidence="10 11" key="1">
    <citation type="submission" date="2017-05" db="EMBL/GenBank/DDBJ databases">
        <title>Draft genome sequence of Elsinoe australis.</title>
        <authorList>
            <person name="Cheng Q."/>
        </authorList>
    </citation>
    <scope>NUCLEOTIDE SEQUENCE [LARGE SCALE GENOMIC DNA]</scope>
    <source>
        <strain evidence="10 11">NL1</strain>
    </source>
</reference>
<dbReference type="FunFam" id="3.40.50.300:FF:001086">
    <property type="entry name" value="GTP-binding protein GTR2"/>
    <property type="match status" value="1"/>
</dbReference>
<comment type="function">
    <text evidence="8">GTPase involved in activation of the TORC1 signaling pathway, which promotes growth and represses autophagy in nutrient-rich conditions.</text>
</comment>
<dbReference type="EMBL" id="NHZQ01000121">
    <property type="protein sequence ID" value="PSK51877.1"/>
    <property type="molecule type" value="Genomic_DNA"/>
</dbReference>
<dbReference type="GO" id="GO:1904263">
    <property type="term" value="P:positive regulation of TORC1 signaling"/>
    <property type="evidence" value="ECO:0007669"/>
    <property type="project" value="TreeGrafter"/>
</dbReference>
<evidence type="ECO:0000256" key="1">
    <source>
        <dbReference type="ARBA" id="ARBA00004308"/>
    </source>
</evidence>
<evidence type="ECO:0000256" key="6">
    <source>
        <dbReference type="ARBA" id="ARBA00023136"/>
    </source>
</evidence>
<evidence type="ECO:0000256" key="3">
    <source>
        <dbReference type="ARBA" id="ARBA00022741"/>
    </source>
</evidence>
<dbReference type="PANTHER" id="PTHR11259:SF2">
    <property type="entry name" value="GH16429P"/>
    <property type="match status" value="1"/>
</dbReference>
<sequence length="337" mass="38070">MATTDSGQFHTGRLLNGPNSGRSQRLVLMGDRRSGKSSIAGVVFHKTPPSETLFTESTTEITSAGMSSFMNFQVVELPGHFDYVKQGSDNVFHDKGSVIWVIDAQDQYLDTLNRLLETITYLTQRFPAINVEVFVHKVDGLSEEFKNDTFRDVRQRVQDELSDLGFDNAPVSFYQTSIYDHSVFEAVSNVVQKLMPQLPTLESLLNSLCSTCRIQKAYLFDTPSKIYIASDTSPSDTNSYEACSDLIDVVVDIGELYGWDRATEPSYIEGEKTEFGNEACESLVSMERRGHPYLYLREMDQFLALVCIMGDENPMDRKAIIDYNVNIFKDALSKIWQ</sequence>
<organism evidence="10 11">
    <name type="scientific">Elsinoe australis</name>
    <dbReference type="NCBI Taxonomy" id="40998"/>
    <lineage>
        <taxon>Eukaryota</taxon>
        <taxon>Fungi</taxon>
        <taxon>Dikarya</taxon>
        <taxon>Ascomycota</taxon>
        <taxon>Pezizomycotina</taxon>
        <taxon>Dothideomycetes</taxon>
        <taxon>Dothideomycetidae</taxon>
        <taxon>Myriangiales</taxon>
        <taxon>Elsinoaceae</taxon>
        <taxon>Elsinoe</taxon>
    </lineage>
</organism>
<protein>
    <recommendedName>
        <fullName evidence="8">GTP-binding protein</fullName>
    </recommendedName>
</protein>
<dbReference type="GO" id="GO:0005634">
    <property type="term" value="C:nucleus"/>
    <property type="evidence" value="ECO:0007669"/>
    <property type="project" value="TreeGrafter"/>
</dbReference>
<dbReference type="GO" id="GO:0012505">
    <property type="term" value="C:endomembrane system"/>
    <property type="evidence" value="ECO:0007669"/>
    <property type="project" value="UniProtKB-SubCell"/>
</dbReference>
<dbReference type="SUPFAM" id="SSF52540">
    <property type="entry name" value="P-loop containing nucleoside triphosphate hydrolases"/>
    <property type="match status" value="1"/>
</dbReference>
<keyword evidence="5 8" id="KW-0342">GTP-binding</keyword>
<dbReference type="PANTHER" id="PTHR11259">
    <property type="entry name" value="RAS-RELATED GTP BINDING RAG/GTR YEAST"/>
    <property type="match status" value="1"/>
</dbReference>
<dbReference type="GO" id="GO:0003924">
    <property type="term" value="F:GTPase activity"/>
    <property type="evidence" value="ECO:0007669"/>
    <property type="project" value="UniProtKB-UniRule"/>
</dbReference>
<keyword evidence="6" id="KW-0472">Membrane</keyword>
<dbReference type="GO" id="GO:0005525">
    <property type="term" value="F:GTP binding"/>
    <property type="evidence" value="ECO:0007669"/>
    <property type="project" value="UniProtKB-UniRule"/>
</dbReference>
<dbReference type="CDD" id="cd11385">
    <property type="entry name" value="RagC_like"/>
    <property type="match status" value="1"/>
</dbReference>
<evidence type="ECO:0000256" key="4">
    <source>
        <dbReference type="ARBA" id="ARBA00022801"/>
    </source>
</evidence>
<evidence type="ECO:0000256" key="5">
    <source>
        <dbReference type="ARBA" id="ARBA00023134"/>
    </source>
</evidence>
<accession>A0A2P7ZUJ6</accession>
<dbReference type="GO" id="GO:1990131">
    <property type="term" value="C:Gtr1-Gtr2 GTPase complex"/>
    <property type="evidence" value="ECO:0007669"/>
    <property type="project" value="UniProtKB-UniRule"/>
</dbReference>